<name>A0A364N510_STELY</name>
<keyword evidence="3" id="KW-1185">Reference proteome</keyword>
<protein>
    <submittedName>
        <fullName evidence="2">Malate dehydrogenase</fullName>
    </submittedName>
</protein>
<reference evidence="3" key="1">
    <citation type="submission" date="2018-05" db="EMBL/GenBank/DDBJ databases">
        <title>Draft genome sequence of Stemphylium lycopersici strain CIDEFI 213.</title>
        <authorList>
            <person name="Medina R."/>
            <person name="Franco M.E.E."/>
            <person name="Lucentini C.G."/>
            <person name="Saparrat M.C.N."/>
            <person name="Balatti P.A."/>
        </authorList>
    </citation>
    <scope>NUCLEOTIDE SEQUENCE [LARGE SCALE GENOMIC DNA]</scope>
    <source>
        <strain evidence="3">CIDEFI 213</strain>
    </source>
</reference>
<proteinExistence type="predicted"/>
<sequence length="248" mass="26219">MIFTTTLSLVLAFAPATLFAAPTQNADSIASLIPRQDLPVGVYEELRKTDALCDLSNVKLPAAPTPLAAPAEGTFLRHIAIGRGTQNYTCASSSASEAPKAVGAVASLFNATCDAARLNVNTLGQVTDLALNYAIPTSAEAEQRLSGHHEFTADGVPLFMLETEHANYGRVECALDAKSPAPETASKGTNDLGSVPWLKLNATTGGDQTWAYNEVYRIHTAGGAAPKTCEGIEGSFTVEYSAQYWFYA</sequence>
<dbReference type="InterPro" id="IPR021851">
    <property type="entry name" value="DUF3455"/>
</dbReference>
<organism evidence="2 3">
    <name type="scientific">Stemphylium lycopersici</name>
    <name type="common">Tomato gray leaf spot disease fungus</name>
    <name type="synonym">Thyrospora lycopersici</name>
    <dbReference type="NCBI Taxonomy" id="183478"/>
    <lineage>
        <taxon>Eukaryota</taxon>
        <taxon>Fungi</taxon>
        <taxon>Dikarya</taxon>
        <taxon>Ascomycota</taxon>
        <taxon>Pezizomycotina</taxon>
        <taxon>Dothideomycetes</taxon>
        <taxon>Pleosporomycetidae</taxon>
        <taxon>Pleosporales</taxon>
        <taxon>Pleosporineae</taxon>
        <taxon>Pleosporaceae</taxon>
        <taxon>Stemphylium</taxon>
    </lineage>
</organism>
<feature type="signal peptide" evidence="1">
    <location>
        <begin position="1"/>
        <end position="20"/>
    </location>
</feature>
<dbReference type="OrthoDB" id="1859733at2759"/>
<dbReference type="EMBL" id="QGDH01000053">
    <property type="protein sequence ID" value="RAR11876.1"/>
    <property type="molecule type" value="Genomic_DNA"/>
</dbReference>
<gene>
    <name evidence="2" type="ORF">DDE83_004344</name>
</gene>
<accession>A0A364N510</accession>
<dbReference type="AlphaFoldDB" id="A0A364N510"/>
<comment type="caution">
    <text evidence="2">The sequence shown here is derived from an EMBL/GenBank/DDBJ whole genome shotgun (WGS) entry which is preliminary data.</text>
</comment>
<dbReference type="Proteomes" id="UP000249619">
    <property type="component" value="Unassembled WGS sequence"/>
</dbReference>
<feature type="chain" id="PRO_5017033622" evidence="1">
    <location>
        <begin position="21"/>
        <end position="248"/>
    </location>
</feature>
<dbReference type="PANTHER" id="PTHR35567">
    <property type="entry name" value="MALATE DEHYDROGENASE (AFU_ORTHOLOGUE AFUA_2G13800)"/>
    <property type="match status" value="1"/>
</dbReference>
<evidence type="ECO:0000313" key="2">
    <source>
        <dbReference type="EMBL" id="RAR11876.1"/>
    </source>
</evidence>
<evidence type="ECO:0000256" key="1">
    <source>
        <dbReference type="SAM" id="SignalP"/>
    </source>
</evidence>
<keyword evidence="1" id="KW-0732">Signal</keyword>
<evidence type="ECO:0000313" key="3">
    <source>
        <dbReference type="Proteomes" id="UP000249619"/>
    </source>
</evidence>
<dbReference type="PANTHER" id="PTHR35567:SF1">
    <property type="entry name" value="CONSERVED FUNGAL PROTEIN (AFU_ORTHOLOGUE AFUA_1G14230)"/>
    <property type="match status" value="1"/>
</dbReference>
<dbReference type="Pfam" id="PF11937">
    <property type="entry name" value="DUF3455"/>
    <property type="match status" value="1"/>
</dbReference>